<dbReference type="Pfam" id="PF02577">
    <property type="entry name" value="BFN_dom"/>
    <property type="match status" value="1"/>
</dbReference>
<protein>
    <submittedName>
        <fullName evidence="2">Bifunctional DNase/RNase</fullName>
    </submittedName>
</protein>
<dbReference type="SUPFAM" id="SSF103256">
    <property type="entry name" value="Hypothetical protein TM0160"/>
    <property type="match status" value="1"/>
</dbReference>
<dbReference type="Gene3D" id="3.10.690.10">
    <property type="entry name" value="Bifunctional nuclease domain"/>
    <property type="match status" value="1"/>
</dbReference>
<dbReference type="PROSITE" id="PS51658">
    <property type="entry name" value="BFN"/>
    <property type="match status" value="1"/>
</dbReference>
<gene>
    <name evidence="2" type="ORF">JOF36_003568</name>
</gene>
<sequence length="168" mass="18188">MVEVRVRAVGIDSETDRPVVLLQETEERERMLVVAIGEPEAVALASVLEGTRPRGRPGTHQLIGDILAAFGRQLRSVRVRGLSEQIFLAELQLDDGTVVDARTSDAVVLALQADVRIDVADTVIDRAGVAPRTITMDQAGPGPGPPEVEEFRRFLDDAVPDDFGEDPP</sequence>
<dbReference type="EMBL" id="JAGINU010000001">
    <property type="protein sequence ID" value="MBP2367872.1"/>
    <property type="molecule type" value="Genomic_DNA"/>
</dbReference>
<comment type="caution">
    <text evidence="2">The sequence shown here is derived from an EMBL/GenBank/DDBJ whole genome shotgun (WGS) entry which is preliminary data.</text>
</comment>
<organism evidence="2 3">
    <name type="scientific">Pseudonocardia parietis</name>
    <dbReference type="NCBI Taxonomy" id="570936"/>
    <lineage>
        <taxon>Bacteria</taxon>
        <taxon>Bacillati</taxon>
        <taxon>Actinomycetota</taxon>
        <taxon>Actinomycetes</taxon>
        <taxon>Pseudonocardiales</taxon>
        <taxon>Pseudonocardiaceae</taxon>
        <taxon>Pseudonocardia</taxon>
    </lineage>
</organism>
<evidence type="ECO:0000259" key="1">
    <source>
        <dbReference type="PROSITE" id="PS51658"/>
    </source>
</evidence>
<reference evidence="2 3" key="1">
    <citation type="submission" date="2021-03" db="EMBL/GenBank/DDBJ databases">
        <title>Sequencing the genomes of 1000 actinobacteria strains.</title>
        <authorList>
            <person name="Klenk H.-P."/>
        </authorList>
    </citation>
    <scope>NUCLEOTIDE SEQUENCE [LARGE SCALE GENOMIC DNA]</scope>
    <source>
        <strain evidence="2 3">DSM 45256</strain>
    </source>
</reference>
<dbReference type="InterPro" id="IPR036104">
    <property type="entry name" value="BFN_sf"/>
</dbReference>
<dbReference type="InterPro" id="IPR003729">
    <property type="entry name" value="Bi_nuclease_dom"/>
</dbReference>
<dbReference type="PANTHER" id="PTHR15160:SF1">
    <property type="entry name" value="VON HIPPEL-LINDAU DISEASE TUMOR SUPPRESSOR"/>
    <property type="match status" value="1"/>
</dbReference>
<evidence type="ECO:0000313" key="3">
    <source>
        <dbReference type="Proteomes" id="UP001519295"/>
    </source>
</evidence>
<dbReference type="RefSeq" id="WP_210028065.1">
    <property type="nucleotide sequence ID" value="NZ_JAGINU010000001.1"/>
</dbReference>
<feature type="domain" description="BFN" evidence="1">
    <location>
        <begin position="1"/>
        <end position="131"/>
    </location>
</feature>
<proteinExistence type="predicted"/>
<keyword evidence="3" id="KW-1185">Reference proteome</keyword>
<dbReference type="Proteomes" id="UP001519295">
    <property type="component" value="Unassembled WGS sequence"/>
</dbReference>
<accession>A0ABS4VVA9</accession>
<evidence type="ECO:0000313" key="2">
    <source>
        <dbReference type="EMBL" id="MBP2367872.1"/>
    </source>
</evidence>
<name>A0ABS4VVA9_9PSEU</name>
<dbReference type="PANTHER" id="PTHR15160">
    <property type="entry name" value="VON HIPPEL-LINDAU PROTEIN"/>
    <property type="match status" value="1"/>
</dbReference>